<keyword evidence="1" id="KW-1133">Transmembrane helix</keyword>
<dbReference type="Pfam" id="PF13559">
    <property type="entry name" value="DUF4129"/>
    <property type="match status" value="1"/>
</dbReference>
<evidence type="ECO:0000313" key="4">
    <source>
        <dbReference type="Proteomes" id="UP001338309"/>
    </source>
</evidence>
<protein>
    <submittedName>
        <fullName evidence="3">DUF4129 domain-containing protein</fullName>
    </submittedName>
</protein>
<organism evidence="3 4">
    <name type="scientific">Algoriphagus confluentis</name>
    <dbReference type="NCBI Taxonomy" id="1697556"/>
    <lineage>
        <taxon>Bacteria</taxon>
        <taxon>Pseudomonadati</taxon>
        <taxon>Bacteroidota</taxon>
        <taxon>Cytophagia</taxon>
        <taxon>Cytophagales</taxon>
        <taxon>Cyclobacteriaceae</taxon>
        <taxon>Algoriphagus</taxon>
    </lineage>
</organism>
<evidence type="ECO:0000313" key="3">
    <source>
        <dbReference type="EMBL" id="GMQ27651.1"/>
    </source>
</evidence>
<keyword evidence="4" id="KW-1185">Reference proteome</keyword>
<feature type="transmembrane region" description="Helical" evidence="1">
    <location>
        <begin position="114"/>
        <end position="132"/>
    </location>
</feature>
<name>A0ABQ6PIA2_9BACT</name>
<reference evidence="3 4" key="1">
    <citation type="submission" date="2023-08" db="EMBL/GenBank/DDBJ databases">
        <title>Draft genome sequence of Algoriphagus confluentis.</title>
        <authorList>
            <person name="Takatani N."/>
            <person name="Hosokawa M."/>
            <person name="Sawabe T."/>
        </authorList>
    </citation>
    <scope>NUCLEOTIDE SEQUENCE [LARGE SCALE GENOMIC DNA]</scope>
    <source>
        <strain evidence="3 4">NBRC 111222</strain>
    </source>
</reference>
<evidence type="ECO:0000259" key="2">
    <source>
        <dbReference type="Pfam" id="PF13559"/>
    </source>
</evidence>
<sequence length="255" mass="29997">MQNWKNLAKHGFILLLLVCFQGIAIAQESMLFQIDSVEFSRVESPVYTPQAPNFGSSYIEAYQSKREFQYEEIVYENNWWEEFKSWLNHLWYEFLDLFFGTIDTSGLTNFIAQLAPYLLVLILMGVLVWIALKYGVGNNPQSGIQVQGMSSDELLLQRRDLHALAEEALARQDYRQAVRYRYIEALQQLISRKLIEWKSFKTNRDYLRELQGNALQAPFSEVTRIYNFVWYGHFELDKATFSALESSFHQIKERV</sequence>
<accession>A0ABQ6PIA2</accession>
<gene>
    <name evidence="3" type="ORF">Aconfl_02930</name>
</gene>
<keyword evidence="1" id="KW-0812">Transmembrane</keyword>
<dbReference type="InterPro" id="IPR025403">
    <property type="entry name" value="TgpA-like_C"/>
</dbReference>
<dbReference type="Proteomes" id="UP001338309">
    <property type="component" value="Unassembled WGS sequence"/>
</dbReference>
<evidence type="ECO:0000256" key="1">
    <source>
        <dbReference type="SAM" id="Phobius"/>
    </source>
</evidence>
<feature type="domain" description="Protein-glutamine gamma-glutamyltransferase-like C-terminal" evidence="2">
    <location>
        <begin position="181"/>
        <end position="245"/>
    </location>
</feature>
<comment type="caution">
    <text evidence="3">The sequence shown here is derived from an EMBL/GenBank/DDBJ whole genome shotgun (WGS) entry which is preliminary data.</text>
</comment>
<keyword evidence="1" id="KW-0472">Membrane</keyword>
<proteinExistence type="predicted"/>
<dbReference type="EMBL" id="BTPD01000001">
    <property type="protein sequence ID" value="GMQ27651.1"/>
    <property type="molecule type" value="Genomic_DNA"/>
</dbReference>